<evidence type="ECO:0000313" key="5">
    <source>
        <dbReference type="Proteomes" id="UP000652427"/>
    </source>
</evidence>
<dbReference type="InterPro" id="IPR014729">
    <property type="entry name" value="Rossmann-like_a/b/a_fold"/>
</dbReference>
<dbReference type="GO" id="GO:0016779">
    <property type="term" value="F:nucleotidyltransferase activity"/>
    <property type="evidence" value="ECO:0007669"/>
    <property type="project" value="UniProtKB-KW"/>
</dbReference>
<sequence>MDKIKIGSVHGRFQPFHNGHLDYVLQAFARADHIFIGITQIIRPTSRNDDKKRETSDANPFSFFDRRALLIEGLLENDIPRDRFSFIPFPIEKPKQISEFFPRLGVCYTTVVDEWNREKIKRLNLQGYKVVELDVSPADNIRVTSGTEIRRMIRAGDNQWKRFVPVSVAEKISREMLPEILSV</sequence>
<accession>A0ABX2N4F8</accession>
<dbReference type="PANTHER" id="PTHR21342:SF0">
    <property type="entry name" value="BIFUNCTIONAL NMN ADENYLYLTRANSFERASE_NUDIX HYDROLASE"/>
    <property type="match status" value="1"/>
</dbReference>
<protein>
    <submittedName>
        <fullName evidence="4">Adenylyltransferase/cytidyltransferase family protein</fullName>
    </submittedName>
</protein>
<feature type="domain" description="Cytidyltransferase-like" evidence="3">
    <location>
        <begin position="11"/>
        <end position="150"/>
    </location>
</feature>
<dbReference type="EMBL" id="JABWMH010000003">
    <property type="protein sequence ID" value="NVD28608.1"/>
    <property type="molecule type" value="Genomic_DNA"/>
</dbReference>
<dbReference type="Proteomes" id="UP000652427">
    <property type="component" value="Unassembled WGS sequence"/>
</dbReference>
<name>A0ABX2N4F8_9SPHN</name>
<comment type="caution">
    <text evidence="4">The sequence shown here is derived from an EMBL/GenBank/DDBJ whole genome shotgun (WGS) entry which is preliminary data.</text>
</comment>
<keyword evidence="2 4" id="KW-0548">Nucleotidyltransferase</keyword>
<evidence type="ECO:0000256" key="2">
    <source>
        <dbReference type="ARBA" id="ARBA00022695"/>
    </source>
</evidence>
<keyword evidence="1" id="KW-0808">Transferase</keyword>
<dbReference type="RefSeq" id="WP_176280036.1">
    <property type="nucleotide sequence ID" value="NZ_JABWMH010000003.1"/>
</dbReference>
<keyword evidence="5" id="KW-1185">Reference proteome</keyword>
<gene>
    <name evidence="4" type="ORF">HUO14_11910</name>
</gene>
<proteinExistence type="predicted"/>
<dbReference type="NCBIfam" id="TIGR00125">
    <property type="entry name" value="cyt_tran_rel"/>
    <property type="match status" value="1"/>
</dbReference>
<organism evidence="4 5">
    <name type="scientific">Parasphingorhabdus flavimaris</name>
    <dbReference type="NCBI Taxonomy" id="266812"/>
    <lineage>
        <taxon>Bacteria</taxon>
        <taxon>Pseudomonadati</taxon>
        <taxon>Pseudomonadota</taxon>
        <taxon>Alphaproteobacteria</taxon>
        <taxon>Sphingomonadales</taxon>
        <taxon>Sphingomonadaceae</taxon>
        <taxon>Parasphingorhabdus</taxon>
    </lineage>
</organism>
<dbReference type="PANTHER" id="PTHR21342">
    <property type="entry name" value="PHOSPHOPANTETHEINE ADENYLYLTRANSFERASE"/>
    <property type="match status" value="1"/>
</dbReference>
<dbReference type="Pfam" id="PF01467">
    <property type="entry name" value="CTP_transf_like"/>
    <property type="match status" value="1"/>
</dbReference>
<evidence type="ECO:0000256" key="1">
    <source>
        <dbReference type="ARBA" id="ARBA00022679"/>
    </source>
</evidence>
<evidence type="ECO:0000313" key="4">
    <source>
        <dbReference type="EMBL" id="NVD28608.1"/>
    </source>
</evidence>
<dbReference type="InterPro" id="IPR004821">
    <property type="entry name" value="Cyt_trans-like"/>
</dbReference>
<dbReference type="Gene3D" id="3.40.50.620">
    <property type="entry name" value="HUPs"/>
    <property type="match status" value="1"/>
</dbReference>
<dbReference type="SUPFAM" id="SSF52374">
    <property type="entry name" value="Nucleotidylyl transferase"/>
    <property type="match status" value="1"/>
</dbReference>
<reference evidence="4 5" key="1">
    <citation type="submission" date="2020-06" db="EMBL/GenBank/DDBJ databases">
        <authorList>
            <person name="Kim S.-J."/>
            <person name="Park S.-J."/>
        </authorList>
    </citation>
    <scope>NUCLEOTIDE SEQUENCE [LARGE SCALE GENOMIC DNA]</scope>
    <source>
        <strain evidence="4 5">SW-151</strain>
    </source>
</reference>
<evidence type="ECO:0000259" key="3">
    <source>
        <dbReference type="Pfam" id="PF01467"/>
    </source>
</evidence>